<reference evidence="2 3" key="1">
    <citation type="submission" date="2016-10" db="EMBL/GenBank/DDBJ databases">
        <authorList>
            <person name="de Groot N.N."/>
        </authorList>
    </citation>
    <scope>NUCLEOTIDE SEQUENCE [LARGE SCALE GENOMIC DNA]</scope>
    <source>
        <strain evidence="2 3">SP2</strain>
    </source>
</reference>
<dbReference type="AlphaFoldDB" id="A0A1I3QRF8"/>
<dbReference type="OrthoDB" id="203834at2157"/>
<dbReference type="SUPFAM" id="SSF159713">
    <property type="entry name" value="Dhaf3308-like"/>
    <property type="match status" value="1"/>
</dbReference>
<evidence type="ECO:0000259" key="1">
    <source>
        <dbReference type="Pfam" id="PF04016"/>
    </source>
</evidence>
<feature type="domain" description="Putative heavy-metal chelation" evidence="1">
    <location>
        <begin position="140"/>
        <end position="275"/>
    </location>
</feature>
<name>A0A1I3QRF8_9EURY</name>
<dbReference type="InterPro" id="IPR007161">
    <property type="entry name" value="DUF364"/>
</dbReference>
<dbReference type="EMBL" id="FORO01000024">
    <property type="protein sequence ID" value="SFJ36390.1"/>
    <property type="molecule type" value="Genomic_DNA"/>
</dbReference>
<dbReference type="Gene3D" id="3.40.50.11590">
    <property type="match status" value="1"/>
</dbReference>
<proteinExistence type="predicted"/>
<dbReference type="Pfam" id="PF04016">
    <property type="entry name" value="DUF364"/>
    <property type="match status" value="1"/>
</dbReference>
<gene>
    <name evidence="2" type="ORF">SAMN05443661_12437</name>
</gene>
<evidence type="ECO:0000313" key="2">
    <source>
        <dbReference type="EMBL" id="SFJ36390.1"/>
    </source>
</evidence>
<dbReference type="Proteomes" id="UP000182829">
    <property type="component" value="Unassembled WGS sequence"/>
</dbReference>
<protein>
    <recommendedName>
        <fullName evidence="1">Putative heavy-metal chelation domain-containing protein</fullName>
    </recommendedName>
</protein>
<evidence type="ECO:0000313" key="3">
    <source>
        <dbReference type="Proteomes" id="UP000182829"/>
    </source>
</evidence>
<organism evidence="2 3">
    <name type="scientific">Natronobacterium gregoryi</name>
    <dbReference type="NCBI Taxonomy" id="44930"/>
    <lineage>
        <taxon>Archaea</taxon>
        <taxon>Methanobacteriati</taxon>
        <taxon>Methanobacteriota</taxon>
        <taxon>Stenosarchaea group</taxon>
        <taxon>Halobacteria</taxon>
        <taxon>Halobacteriales</taxon>
        <taxon>Natrialbaceae</taxon>
        <taxon>Natronobacterium</taxon>
    </lineage>
</organism>
<accession>A0A1I3QRF8</accession>
<sequence>MDSSPVCANGLDGESRMHTHVLSSVVDDLERRGGLAARLEELTVGDAAVLVECERPSDATTVAGLAHRPSSALDADGWSGKDSTDLLEWLVDEIERPFDALEPEERLARVVGVAIVNAVSTPYVAWENGDPMSLLSPSVETVVTIGLFKPAFRKFDDVEVRVVERELPDEVSTPDSVDLRSYTPEETTAAMDGAEVVFVTGSTLIYGGIDRYLETAPPEATVVLVGATASLLPGPLFDAGVDIVAGADVVDLSRARAAVGRGVCGTGLHDNGVRKVYATRRHPSTIDLEIDGD</sequence>